<organism evidence="3 4">
    <name type="scientific">Gossypium aridum</name>
    <name type="common">American cotton</name>
    <name type="synonym">Erioxylum aridum</name>
    <dbReference type="NCBI Taxonomy" id="34290"/>
    <lineage>
        <taxon>Eukaryota</taxon>
        <taxon>Viridiplantae</taxon>
        <taxon>Streptophyta</taxon>
        <taxon>Embryophyta</taxon>
        <taxon>Tracheophyta</taxon>
        <taxon>Spermatophyta</taxon>
        <taxon>Magnoliopsida</taxon>
        <taxon>eudicotyledons</taxon>
        <taxon>Gunneridae</taxon>
        <taxon>Pentapetalae</taxon>
        <taxon>rosids</taxon>
        <taxon>malvids</taxon>
        <taxon>Malvales</taxon>
        <taxon>Malvaceae</taxon>
        <taxon>Malvoideae</taxon>
        <taxon>Gossypium</taxon>
    </lineage>
</organism>
<keyword evidence="2" id="KW-0732">Signal</keyword>
<keyword evidence="1" id="KW-0040">ANK repeat</keyword>
<evidence type="ECO:0000256" key="2">
    <source>
        <dbReference type="SAM" id="SignalP"/>
    </source>
</evidence>
<dbReference type="PANTHER" id="PTHR24128">
    <property type="entry name" value="HOMEOBOX PROTEIN WARIAI"/>
    <property type="match status" value="1"/>
</dbReference>
<keyword evidence="4" id="KW-1185">Reference proteome</keyword>
<dbReference type="PROSITE" id="PS50088">
    <property type="entry name" value="ANK_REPEAT"/>
    <property type="match status" value="1"/>
</dbReference>
<dbReference type="PROSITE" id="PS50297">
    <property type="entry name" value="ANK_REP_REGION"/>
    <property type="match status" value="1"/>
</dbReference>
<dbReference type="AlphaFoldDB" id="A0A7J8X260"/>
<dbReference type="Pfam" id="PF12796">
    <property type="entry name" value="Ank_2"/>
    <property type="match status" value="1"/>
</dbReference>
<dbReference type="InterPro" id="IPR002110">
    <property type="entry name" value="Ankyrin_rpt"/>
</dbReference>
<protein>
    <submittedName>
        <fullName evidence="3">Uncharacterized protein</fullName>
    </submittedName>
</protein>
<feature type="chain" id="PRO_5029742104" evidence="2">
    <location>
        <begin position="27"/>
        <end position="179"/>
    </location>
</feature>
<evidence type="ECO:0000256" key="1">
    <source>
        <dbReference type="PROSITE-ProRule" id="PRU00023"/>
    </source>
</evidence>
<gene>
    <name evidence="3" type="ORF">Goari_012854</name>
</gene>
<accession>A0A7J8X260</accession>
<dbReference type="Proteomes" id="UP000593577">
    <property type="component" value="Unassembled WGS sequence"/>
</dbReference>
<name>A0A7J8X260_GOSAI</name>
<reference evidence="3 4" key="1">
    <citation type="journal article" date="2019" name="Genome Biol. Evol.">
        <title>Insights into the evolution of the New World diploid cottons (Gossypium, subgenus Houzingenia) based on genome sequencing.</title>
        <authorList>
            <person name="Grover C.E."/>
            <person name="Arick M.A. 2nd"/>
            <person name="Thrash A."/>
            <person name="Conover J.L."/>
            <person name="Sanders W.S."/>
            <person name="Peterson D.G."/>
            <person name="Frelichowski J.E."/>
            <person name="Scheffler J.A."/>
            <person name="Scheffler B.E."/>
            <person name="Wendel J.F."/>
        </authorList>
    </citation>
    <scope>NUCLEOTIDE SEQUENCE [LARGE SCALE GENOMIC DNA]</scope>
    <source>
        <strain evidence="3">185</strain>
        <tissue evidence="3">Leaf</tissue>
    </source>
</reference>
<proteinExistence type="predicted"/>
<dbReference type="SMART" id="SM00248">
    <property type="entry name" value="ANK"/>
    <property type="match status" value="3"/>
</dbReference>
<dbReference type="EMBL" id="JABFAA010000004">
    <property type="protein sequence ID" value="MBA0681200.1"/>
    <property type="molecule type" value="Genomic_DNA"/>
</dbReference>
<feature type="non-terminal residue" evidence="3">
    <location>
        <position position="179"/>
    </location>
</feature>
<evidence type="ECO:0000313" key="3">
    <source>
        <dbReference type="EMBL" id="MBA0681200.1"/>
    </source>
</evidence>
<dbReference type="PANTHER" id="PTHR24128:SF60">
    <property type="entry name" value="ALPHA-LATROTOXIN-LHE1A-LIKE"/>
    <property type="match status" value="1"/>
</dbReference>
<dbReference type="Gene3D" id="1.25.40.20">
    <property type="entry name" value="Ankyrin repeat-containing domain"/>
    <property type="match status" value="1"/>
</dbReference>
<comment type="caution">
    <text evidence="3">The sequence shown here is derived from an EMBL/GenBank/DDBJ whole genome shotgun (WGS) entry which is preliminary data.</text>
</comment>
<dbReference type="InterPro" id="IPR036770">
    <property type="entry name" value="Ankyrin_rpt-contain_sf"/>
</dbReference>
<feature type="signal peptide" evidence="2">
    <location>
        <begin position="1"/>
        <end position="26"/>
    </location>
</feature>
<dbReference type="SUPFAM" id="SSF48403">
    <property type="entry name" value="Ankyrin repeat"/>
    <property type="match status" value="1"/>
</dbReference>
<evidence type="ECO:0000313" key="4">
    <source>
        <dbReference type="Proteomes" id="UP000593577"/>
    </source>
</evidence>
<sequence>MMVSGSCHFATLLFCSSLSLLKRVLYNNNSSLHIAAGTGNIDAVYALVREHPYMLEHIDQIPFIDTPLHIAANEGQINFATEMMNLKPSFARKLNLDGFSPMHLAFRNGHPKLMLRVLLKIDKDLVRVKGWEGMTVGNSNILFQNCRGGAFDLSEKVVNWRDEYDNTVLHITAKKEQYE</sequence>
<feature type="repeat" description="ANK" evidence="1">
    <location>
        <begin position="97"/>
        <end position="125"/>
    </location>
</feature>